<sequence>MYEIKYWLSGYSKNSFEKTFHAVDSDDAAEMLIKISKAYPITKMQFGEGKWIDPKLYYHYTSPQKKQWYLDYGVNELRRIIRKALRKDGIIKVWHDPYFGTRF</sequence>
<dbReference type="AlphaFoldDB" id="D9PH48"/>
<organism evidence="1">
    <name type="scientific">sediment metagenome</name>
    <dbReference type="NCBI Taxonomy" id="749907"/>
    <lineage>
        <taxon>unclassified sequences</taxon>
        <taxon>metagenomes</taxon>
        <taxon>ecological metagenomes</taxon>
    </lineage>
</organism>
<gene>
    <name evidence="1" type="ORF">LDC_0847</name>
</gene>
<reference evidence="1" key="2">
    <citation type="journal article" date="2011" name="Microb. Ecol.">
        <title>Taxonomic and Functional Metagenomic Profiling of the Microbial Community in the Anoxic Sediment of a Sub-saline Shallow Lake (Laguna de Carrizo, Central Spain).</title>
        <authorList>
            <person name="Ferrer M."/>
            <person name="Guazzaroni M.E."/>
            <person name="Richter M."/>
            <person name="Garcia-Salamanca A."/>
            <person name="Yarza P."/>
            <person name="Suarez-Suarez A."/>
            <person name="Solano J."/>
            <person name="Alcaide M."/>
            <person name="van Dillewijn P."/>
            <person name="Molina-Henares M.A."/>
            <person name="Lopez-Cortes N."/>
            <person name="Al-Ramahi Y."/>
            <person name="Guerrero C."/>
            <person name="Acosta A."/>
            <person name="de Eugenio L.I."/>
            <person name="Martinez V."/>
            <person name="Marques S."/>
            <person name="Rojo F."/>
            <person name="Santero E."/>
            <person name="Genilloud O."/>
            <person name="Perez-Perez J."/>
            <person name="Rossello-Mora R."/>
            <person name="Ramos J.L."/>
        </authorList>
    </citation>
    <scope>NUCLEOTIDE SEQUENCE</scope>
</reference>
<proteinExistence type="predicted"/>
<comment type="caution">
    <text evidence="1">The sequence shown here is derived from an EMBL/GenBank/DDBJ whole genome shotgun (WGS) entry which is preliminary data.</text>
</comment>
<evidence type="ECO:0000313" key="1">
    <source>
        <dbReference type="EMBL" id="EFK97123.1"/>
    </source>
</evidence>
<name>D9PH48_9ZZZZ</name>
<accession>D9PH48</accession>
<protein>
    <submittedName>
        <fullName evidence="1">Uncharacterized protein</fullName>
    </submittedName>
</protein>
<reference evidence="1" key="1">
    <citation type="submission" date="2010-07" db="EMBL/GenBank/DDBJ databases">
        <authorList>
            <consortium name="CONSOLIDER consortium CSD2007-00005"/>
            <person name="Guazzaroni M.-E."/>
            <person name="Richter M."/>
            <person name="Garcia-Salamanca A."/>
            <person name="Yarza P."/>
            <person name="Ferrer M."/>
        </authorList>
    </citation>
    <scope>NUCLEOTIDE SEQUENCE</scope>
</reference>
<dbReference type="EMBL" id="ADZX01000355">
    <property type="protein sequence ID" value="EFK97123.1"/>
    <property type="molecule type" value="Genomic_DNA"/>
</dbReference>